<dbReference type="EMBL" id="CM056818">
    <property type="protein sequence ID" value="KAJ8621748.1"/>
    <property type="molecule type" value="Genomic_DNA"/>
</dbReference>
<name>A0ACC2KLE5_PERAE</name>
<evidence type="ECO:0000313" key="1">
    <source>
        <dbReference type="EMBL" id="KAJ8621748.1"/>
    </source>
</evidence>
<accession>A0ACC2KLE5</accession>
<reference evidence="1 2" key="1">
    <citation type="journal article" date="2022" name="Hortic Res">
        <title>A haplotype resolved chromosomal level avocado genome allows analysis of novel avocado genes.</title>
        <authorList>
            <person name="Nath O."/>
            <person name="Fletcher S.J."/>
            <person name="Hayward A."/>
            <person name="Shaw L.M."/>
            <person name="Masouleh A.K."/>
            <person name="Furtado A."/>
            <person name="Henry R.J."/>
            <person name="Mitter N."/>
        </authorList>
    </citation>
    <scope>NUCLEOTIDE SEQUENCE [LARGE SCALE GENOMIC DNA]</scope>
    <source>
        <strain evidence="2">cv. Hass</strain>
    </source>
</reference>
<evidence type="ECO:0000313" key="2">
    <source>
        <dbReference type="Proteomes" id="UP001234297"/>
    </source>
</evidence>
<organism evidence="1 2">
    <name type="scientific">Persea americana</name>
    <name type="common">Avocado</name>
    <dbReference type="NCBI Taxonomy" id="3435"/>
    <lineage>
        <taxon>Eukaryota</taxon>
        <taxon>Viridiplantae</taxon>
        <taxon>Streptophyta</taxon>
        <taxon>Embryophyta</taxon>
        <taxon>Tracheophyta</taxon>
        <taxon>Spermatophyta</taxon>
        <taxon>Magnoliopsida</taxon>
        <taxon>Magnoliidae</taxon>
        <taxon>Laurales</taxon>
        <taxon>Lauraceae</taxon>
        <taxon>Persea</taxon>
    </lineage>
</organism>
<keyword evidence="2" id="KW-1185">Reference proteome</keyword>
<protein>
    <submittedName>
        <fullName evidence="1">Uncharacterized protein</fullName>
    </submittedName>
</protein>
<dbReference type="Proteomes" id="UP001234297">
    <property type="component" value="Chromosome 10"/>
</dbReference>
<gene>
    <name evidence="1" type="ORF">MRB53_030277</name>
</gene>
<sequence>MSHQHKDEASDSPGENPSYKTANEASISENTSTDHGADREDGLSYHRENKPCLNHETAHELKNQDGYTTDNNKENVGDVSDENVKGQVSICENTSIDHGAIRAYGLFYHGEKKPCLSDEIDHQLKNRDVYTADSKEENASNASNGHVKEDEVSHGARSDHICSVCRRDFKSMKSLSGHMRCHPERSWRGI</sequence>
<proteinExistence type="predicted"/>
<comment type="caution">
    <text evidence="1">The sequence shown here is derived from an EMBL/GenBank/DDBJ whole genome shotgun (WGS) entry which is preliminary data.</text>
</comment>